<sequence length="150" mass="17178">MKEKSLEFFKINTINAEKKIIPFVGGIQAGFPSAADDFYTERIDLNKELIKDPETTFLARVRGDSMKDMRIFNGDLILVDRSLEPKDGNIAVCYIDGEFTLKKLKIIKQEGKVTQIHLLPQNPAYDPIIVTPENEFIIWGILTYNITHYL</sequence>
<dbReference type="Proteomes" id="UP000319499">
    <property type="component" value="Unassembled WGS sequence"/>
</dbReference>
<keyword evidence="10" id="KW-1185">Reference proteome</keyword>
<evidence type="ECO:0000256" key="3">
    <source>
        <dbReference type="ARBA" id="ARBA00022801"/>
    </source>
</evidence>
<evidence type="ECO:0000256" key="2">
    <source>
        <dbReference type="ARBA" id="ARBA00022763"/>
    </source>
</evidence>
<comment type="similarity">
    <text evidence="1 7">Belongs to the peptidase S24 family.</text>
</comment>
<dbReference type="PANTHER" id="PTHR33516:SF2">
    <property type="entry name" value="LEXA REPRESSOR-RELATED"/>
    <property type="match status" value="1"/>
</dbReference>
<evidence type="ECO:0000256" key="1">
    <source>
        <dbReference type="ARBA" id="ARBA00007484"/>
    </source>
</evidence>
<dbReference type="Pfam" id="PF00717">
    <property type="entry name" value="Peptidase_S24"/>
    <property type="match status" value="1"/>
</dbReference>
<evidence type="ECO:0000313" key="9">
    <source>
        <dbReference type="EMBL" id="TWP29151.1"/>
    </source>
</evidence>
<name>A0A563DGJ1_9FLAO</name>
<dbReference type="SUPFAM" id="SSF51306">
    <property type="entry name" value="LexA/Signal peptidase"/>
    <property type="match status" value="1"/>
</dbReference>
<dbReference type="AlphaFoldDB" id="A0A563DGJ1"/>
<keyword evidence="2" id="KW-0227">DNA damage</keyword>
<keyword evidence="6" id="KW-0742">SOS response</keyword>
<evidence type="ECO:0000256" key="4">
    <source>
        <dbReference type="ARBA" id="ARBA00022813"/>
    </source>
</evidence>
<dbReference type="GO" id="GO:0006281">
    <property type="term" value="P:DNA repair"/>
    <property type="evidence" value="ECO:0007669"/>
    <property type="project" value="UniProtKB-KW"/>
</dbReference>
<feature type="domain" description="Peptidase S24/S26A/S26B/S26C" evidence="8">
    <location>
        <begin position="22"/>
        <end position="142"/>
    </location>
</feature>
<evidence type="ECO:0000256" key="5">
    <source>
        <dbReference type="ARBA" id="ARBA00023204"/>
    </source>
</evidence>
<dbReference type="InterPro" id="IPR006197">
    <property type="entry name" value="Peptidase_S24_LexA"/>
</dbReference>
<dbReference type="InterPro" id="IPR050077">
    <property type="entry name" value="LexA_repressor"/>
</dbReference>
<evidence type="ECO:0000256" key="7">
    <source>
        <dbReference type="RuleBase" id="RU003991"/>
    </source>
</evidence>
<dbReference type="GO" id="GO:0006355">
    <property type="term" value="P:regulation of DNA-templated transcription"/>
    <property type="evidence" value="ECO:0007669"/>
    <property type="project" value="InterPro"/>
</dbReference>
<dbReference type="InterPro" id="IPR015927">
    <property type="entry name" value="Peptidase_S24_S26A/B/C"/>
</dbReference>
<dbReference type="InterPro" id="IPR036286">
    <property type="entry name" value="LexA/Signal_pep-like_sf"/>
</dbReference>
<accession>A0A563DGJ1</accession>
<dbReference type="InterPro" id="IPR039418">
    <property type="entry name" value="LexA-like"/>
</dbReference>
<proteinExistence type="inferred from homology"/>
<dbReference type="Gene3D" id="2.10.109.10">
    <property type="entry name" value="Umud Fragment, subunit A"/>
    <property type="match status" value="1"/>
</dbReference>
<gene>
    <name evidence="9" type="primary">umuD</name>
    <name evidence="9" type="ORF">ETU09_04735</name>
</gene>
<comment type="caution">
    <text evidence="9">The sequence shown here is derived from an EMBL/GenBank/DDBJ whole genome shotgun (WGS) entry which is preliminary data.</text>
</comment>
<dbReference type="PRINTS" id="PR00726">
    <property type="entry name" value="LEXASERPTASE"/>
</dbReference>
<keyword evidence="3 7" id="KW-0378">Hydrolase</keyword>
<organism evidence="9 10">
    <name type="scientific">Apibacter muscae</name>
    <dbReference type="NCBI Taxonomy" id="2509004"/>
    <lineage>
        <taxon>Bacteria</taxon>
        <taxon>Pseudomonadati</taxon>
        <taxon>Bacteroidota</taxon>
        <taxon>Flavobacteriia</taxon>
        <taxon>Flavobacteriales</taxon>
        <taxon>Weeksellaceae</taxon>
        <taxon>Apibacter</taxon>
    </lineage>
</organism>
<dbReference type="NCBIfam" id="NF007621">
    <property type="entry name" value="PRK10276.1"/>
    <property type="match status" value="1"/>
</dbReference>
<evidence type="ECO:0000313" key="10">
    <source>
        <dbReference type="Proteomes" id="UP000319499"/>
    </source>
</evidence>
<reference evidence="9 10" key="1">
    <citation type="submission" date="2019-02" db="EMBL/GenBank/DDBJ databases">
        <title>Apibacter muscae sp. nov.: a novel member of the house fly microbiota.</title>
        <authorList>
            <person name="Park R."/>
        </authorList>
    </citation>
    <scope>NUCLEOTIDE SEQUENCE [LARGE SCALE GENOMIC DNA]</scope>
    <source>
        <strain evidence="9 10">AL1</strain>
    </source>
</reference>
<dbReference type="PANTHER" id="PTHR33516">
    <property type="entry name" value="LEXA REPRESSOR"/>
    <property type="match status" value="1"/>
</dbReference>
<dbReference type="EMBL" id="SELH01000016">
    <property type="protein sequence ID" value="TWP29151.1"/>
    <property type="molecule type" value="Genomic_DNA"/>
</dbReference>
<keyword evidence="5" id="KW-0234">DNA repair</keyword>
<dbReference type="GO" id="GO:0009432">
    <property type="term" value="P:SOS response"/>
    <property type="evidence" value="ECO:0007669"/>
    <property type="project" value="UniProtKB-KW"/>
</dbReference>
<dbReference type="GO" id="GO:0003677">
    <property type="term" value="F:DNA binding"/>
    <property type="evidence" value="ECO:0007669"/>
    <property type="project" value="InterPro"/>
</dbReference>
<protein>
    <submittedName>
        <fullName evidence="9">Translesion error-prone DNA polymerase V autoproteolytic subunit</fullName>
    </submittedName>
</protein>
<dbReference type="RefSeq" id="WP_146292177.1">
    <property type="nucleotide sequence ID" value="NZ_SELH01000016.1"/>
</dbReference>
<keyword evidence="4 7" id="KW-0068">Autocatalytic cleavage</keyword>
<dbReference type="GO" id="GO:0016787">
    <property type="term" value="F:hydrolase activity"/>
    <property type="evidence" value="ECO:0007669"/>
    <property type="project" value="UniProtKB-KW"/>
</dbReference>
<evidence type="ECO:0000259" key="8">
    <source>
        <dbReference type="Pfam" id="PF00717"/>
    </source>
</evidence>
<dbReference type="CDD" id="cd06529">
    <property type="entry name" value="S24_LexA-like"/>
    <property type="match status" value="1"/>
</dbReference>
<evidence type="ECO:0000256" key="6">
    <source>
        <dbReference type="ARBA" id="ARBA00023236"/>
    </source>
</evidence>
<dbReference type="OrthoDB" id="9787787at2"/>